<gene>
    <name evidence="2" type="ordered locus">EAT1b_0423</name>
</gene>
<dbReference type="STRING" id="360911.EAT1b_0423"/>
<dbReference type="EMBL" id="CP001615">
    <property type="protein sequence ID" value="ACQ69355.1"/>
    <property type="molecule type" value="Genomic_DNA"/>
</dbReference>
<dbReference type="Proteomes" id="UP000000716">
    <property type="component" value="Chromosome"/>
</dbReference>
<sequence>MFQQGIFQVGMVLDRETFSILTISPPFIINVIFSVLIVMYVLNFRSEGWKEKLWNVALMCYALLFISVYIGAWVVRLKYNLTPSFSESFALESFPGWKVFFMQWMENKIEEPNLTANAITFGALMFYFGKFKGKYTWILRLFALIPVGLFFIIYIPKVLSWFLQ</sequence>
<dbReference type="KEGG" id="eat:EAT1b_0423"/>
<reference evidence="2 3" key="1">
    <citation type="journal article" date="2011" name="J. Bacteriol.">
        <title>Complete genome sequence of the Thermophilic Bacterium Exiguobacterium sp. AT1b.</title>
        <authorList>
            <person name="Vishnivetskaya T.A."/>
            <person name="Lucas S."/>
            <person name="Copeland A."/>
            <person name="Lapidus A."/>
            <person name="Glavina Del Rio T."/>
            <person name="Dalin E."/>
            <person name="Tice H."/>
            <person name="Bruce D.C."/>
            <person name="Goodwin L.A."/>
            <person name="Pitluck S."/>
            <person name="Saunders E."/>
            <person name="Brettin T."/>
            <person name="Detter C."/>
            <person name="Han C."/>
            <person name="Larimer F."/>
            <person name="Land M.L."/>
            <person name="Hauser L.J."/>
            <person name="Kyrpides N.C."/>
            <person name="Ovchinnikova G."/>
            <person name="Kathariou S."/>
            <person name="Ramaley R.F."/>
            <person name="Rodrigues D.F."/>
            <person name="Hendrix C."/>
            <person name="Richardson P."/>
            <person name="Tiedje J.M."/>
        </authorList>
    </citation>
    <scope>NUCLEOTIDE SEQUENCE [LARGE SCALE GENOMIC DNA]</scope>
    <source>
        <strain evidence="3">ATCC BAA-1283 / AT1b</strain>
    </source>
</reference>
<keyword evidence="1" id="KW-0812">Transmembrane</keyword>
<keyword evidence="1" id="KW-1133">Transmembrane helix</keyword>
<evidence type="ECO:0000313" key="2">
    <source>
        <dbReference type="EMBL" id="ACQ69355.1"/>
    </source>
</evidence>
<feature type="transmembrane region" description="Helical" evidence="1">
    <location>
        <begin position="112"/>
        <end position="129"/>
    </location>
</feature>
<feature type="transmembrane region" description="Helical" evidence="1">
    <location>
        <begin position="141"/>
        <end position="163"/>
    </location>
</feature>
<organism evidence="2 3">
    <name type="scientific">Exiguobacterium sp. (strain ATCC BAA-1283 / AT1b)</name>
    <dbReference type="NCBI Taxonomy" id="360911"/>
    <lineage>
        <taxon>Bacteria</taxon>
        <taxon>Bacillati</taxon>
        <taxon>Bacillota</taxon>
        <taxon>Bacilli</taxon>
        <taxon>Bacillales</taxon>
        <taxon>Bacillales Family XII. Incertae Sedis</taxon>
        <taxon>Exiguobacterium</taxon>
    </lineage>
</organism>
<feature type="transmembrane region" description="Helical" evidence="1">
    <location>
        <begin position="20"/>
        <end position="42"/>
    </location>
</feature>
<evidence type="ECO:0000313" key="3">
    <source>
        <dbReference type="Proteomes" id="UP000000716"/>
    </source>
</evidence>
<dbReference type="AlphaFoldDB" id="C4L2U7"/>
<protein>
    <submittedName>
        <fullName evidence="2">Uncharacterized protein</fullName>
    </submittedName>
</protein>
<dbReference type="HOGENOM" id="CLU_1616535_0_0_9"/>
<keyword evidence="1" id="KW-0472">Membrane</keyword>
<evidence type="ECO:0000256" key="1">
    <source>
        <dbReference type="SAM" id="Phobius"/>
    </source>
</evidence>
<name>C4L2U7_EXISA</name>
<feature type="transmembrane region" description="Helical" evidence="1">
    <location>
        <begin position="54"/>
        <end position="75"/>
    </location>
</feature>
<accession>C4L2U7</accession>
<proteinExistence type="predicted"/>
<keyword evidence="3" id="KW-1185">Reference proteome</keyword>